<dbReference type="Pfam" id="PF12802">
    <property type="entry name" value="MarR_2"/>
    <property type="match status" value="1"/>
</dbReference>
<evidence type="ECO:0000313" key="3">
    <source>
        <dbReference type="Proteomes" id="UP001431784"/>
    </source>
</evidence>
<dbReference type="PRINTS" id="PR00598">
    <property type="entry name" value="HTHMARR"/>
</dbReference>
<dbReference type="Proteomes" id="UP001431784">
    <property type="component" value="Unassembled WGS sequence"/>
</dbReference>
<dbReference type="PROSITE" id="PS50995">
    <property type="entry name" value="HTH_MARR_2"/>
    <property type="match status" value="1"/>
</dbReference>
<gene>
    <name evidence="2" type="ORF">PUT78_13710</name>
</gene>
<dbReference type="EMBL" id="JAQZSM010000013">
    <property type="protein sequence ID" value="MDD7972158.1"/>
    <property type="molecule type" value="Genomic_DNA"/>
</dbReference>
<dbReference type="PANTHER" id="PTHR33164">
    <property type="entry name" value="TRANSCRIPTIONAL REGULATOR, MARR FAMILY"/>
    <property type="match status" value="1"/>
</dbReference>
<dbReference type="InterPro" id="IPR036390">
    <property type="entry name" value="WH_DNA-bd_sf"/>
</dbReference>
<dbReference type="SUPFAM" id="SSF46785">
    <property type="entry name" value="Winged helix' DNA-binding domain"/>
    <property type="match status" value="1"/>
</dbReference>
<reference evidence="2" key="1">
    <citation type="submission" date="2023-02" db="EMBL/GenBank/DDBJ databases">
        <title>Description of Roseinatronobacter alkalisoli sp. nov., an alkaliphilic bacerium isolated from soda soil.</title>
        <authorList>
            <person name="Wei W."/>
        </authorList>
    </citation>
    <scope>NUCLEOTIDE SEQUENCE</scope>
    <source>
        <strain evidence="2">HJB301</strain>
    </source>
</reference>
<dbReference type="InterPro" id="IPR039422">
    <property type="entry name" value="MarR/SlyA-like"/>
</dbReference>
<protein>
    <submittedName>
        <fullName evidence="2">MarR family transcriptional regulator</fullName>
    </submittedName>
</protein>
<organism evidence="2 3">
    <name type="scientific">Roseinatronobacter alkalisoli</name>
    <dbReference type="NCBI Taxonomy" id="3028235"/>
    <lineage>
        <taxon>Bacteria</taxon>
        <taxon>Pseudomonadati</taxon>
        <taxon>Pseudomonadota</taxon>
        <taxon>Alphaproteobacteria</taxon>
        <taxon>Rhodobacterales</taxon>
        <taxon>Paracoccaceae</taxon>
        <taxon>Roseinatronobacter</taxon>
    </lineage>
</organism>
<dbReference type="RefSeq" id="WP_274352835.1">
    <property type="nucleotide sequence ID" value="NZ_JAQZSM010000013.1"/>
</dbReference>
<dbReference type="InterPro" id="IPR000835">
    <property type="entry name" value="HTH_MarR-typ"/>
</dbReference>
<proteinExistence type="predicted"/>
<evidence type="ECO:0000313" key="2">
    <source>
        <dbReference type="EMBL" id="MDD7972158.1"/>
    </source>
</evidence>
<name>A0ABT5TAM0_9RHOB</name>
<dbReference type="PANTHER" id="PTHR33164:SF43">
    <property type="entry name" value="HTH-TYPE TRANSCRIPTIONAL REPRESSOR YETL"/>
    <property type="match status" value="1"/>
</dbReference>
<dbReference type="Gene3D" id="1.10.10.10">
    <property type="entry name" value="Winged helix-like DNA-binding domain superfamily/Winged helix DNA-binding domain"/>
    <property type="match status" value="1"/>
</dbReference>
<keyword evidence="3" id="KW-1185">Reference proteome</keyword>
<dbReference type="SMART" id="SM00347">
    <property type="entry name" value="HTH_MARR"/>
    <property type="match status" value="1"/>
</dbReference>
<feature type="domain" description="HTH marR-type" evidence="1">
    <location>
        <begin position="25"/>
        <end position="157"/>
    </location>
</feature>
<sequence length="169" mass="18369">MPTASPADDSSVIKDDFGNPGNSLEAFLGYNLKRAFNAIHANLMLTLRAFDLRMVTYSALVVVVERAGLRQSQLADALGIERANTVAIVDELVNRGLISRERTPADRRAYALIPTSAGRDLCARAMAADRACEAQIKACLTQEGVRRLIADLGRIEEAAQIVLEARTKN</sequence>
<accession>A0ABT5TAM0</accession>
<dbReference type="InterPro" id="IPR036388">
    <property type="entry name" value="WH-like_DNA-bd_sf"/>
</dbReference>
<evidence type="ECO:0000259" key="1">
    <source>
        <dbReference type="PROSITE" id="PS50995"/>
    </source>
</evidence>
<comment type="caution">
    <text evidence="2">The sequence shown here is derived from an EMBL/GenBank/DDBJ whole genome shotgun (WGS) entry which is preliminary data.</text>
</comment>